<accession>A0A975AZ56</accession>
<feature type="transmembrane region" description="Helical" evidence="1">
    <location>
        <begin position="7"/>
        <end position="24"/>
    </location>
</feature>
<keyword evidence="1" id="KW-1133">Transmembrane helix</keyword>
<organism evidence="3 4">
    <name type="scientific">Sulfurimonas aquatica</name>
    <dbReference type="NCBI Taxonomy" id="2672570"/>
    <lineage>
        <taxon>Bacteria</taxon>
        <taxon>Pseudomonadati</taxon>
        <taxon>Campylobacterota</taxon>
        <taxon>Epsilonproteobacteria</taxon>
        <taxon>Campylobacterales</taxon>
        <taxon>Sulfurimonadaceae</taxon>
        <taxon>Sulfurimonas</taxon>
    </lineage>
</organism>
<keyword evidence="4" id="KW-1185">Reference proteome</keyword>
<dbReference type="Pfam" id="PF14827">
    <property type="entry name" value="dCache_3"/>
    <property type="match status" value="1"/>
</dbReference>
<keyword evidence="1" id="KW-0812">Transmembrane</keyword>
<reference evidence="3" key="2">
    <citation type="submission" date="2021-04" db="EMBL/GenBank/DDBJ databases">
        <title>Isolation and characterization of a novel species of the genus Sulfurimonas.</title>
        <authorList>
            <person name="Fukui M."/>
        </authorList>
    </citation>
    <scope>NUCLEOTIDE SEQUENCE</scope>
    <source>
        <strain evidence="3">H1576</strain>
    </source>
</reference>
<evidence type="ECO:0000259" key="2">
    <source>
        <dbReference type="Pfam" id="PF14827"/>
    </source>
</evidence>
<evidence type="ECO:0000313" key="4">
    <source>
        <dbReference type="Proteomes" id="UP000671852"/>
    </source>
</evidence>
<dbReference type="Proteomes" id="UP000671852">
    <property type="component" value="Chromosome"/>
</dbReference>
<name>A0A975AZ56_9BACT</name>
<dbReference type="AlphaFoldDB" id="A0A975AZ56"/>
<protein>
    <recommendedName>
        <fullName evidence="2">Double Cache domain-containing protein</fullName>
    </recommendedName>
</protein>
<sequence>MKLYQKYLVLLLIVLVLLSLYFNLQKKEEYVNNVHTVLINLLNKQIEREKAEAFNFAFALSQNETLQSAIKTNDSIKGYEILKQHMNALEIFSGSKMRAQILTKEYVIFARSWDNSDAGLNVKKFRPDLQEIKISKNPHLSFEAARRLVLIASIPIVRNGEVVGFIEVIHRFNSLEEYFLNYDISMIALLNSKYKNQAVLLNNNPVIENMIIANNGANVEHIAYLKKTGISKLLNQGQLEGKNHFYFSRAILNSNGDNIGYFILIISKQKLELFSAFERELNAFFTYARKDLYYSVLKNSESIDSNICLNKEKAVNNPKNISRGKIK</sequence>
<keyword evidence="1" id="KW-0472">Membrane</keyword>
<feature type="domain" description="Double Cache" evidence="2">
    <location>
        <begin position="33"/>
        <end position="268"/>
    </location>
</feature>
<evidence type="ECO:0000256" key="1">
    <source>
        <dbReference type="SAM" id="Phobius"/>
    </source>
</evidence>
<proteinExistence type="predicted"/>
<dbReference type="RefSeq" id="WP_207562432.1">
    <property type="nucleotide sequence ID" value="NZ_CP046072.1"/>
</dbReference>
<dbReference type="InterPro" id="IPR029150">
    <property type="entry name" value="dCache_3"/>
</dbReference>
<reference evidence="3" key="1">
    <citation type="submission" date="2019-11" db="EMBL/GenBank/DDBJ databases">
        <authorList>
            <person name="Kojima H."/>
        </authorList>
    </citation>
    <scope>NUCLEOTIDE SEQUENCE</scope>
    <source>
        <strain evidence="3">H1576</strain>
    </source>
</reference>
<dbReference type="EMBL" id="CP046072">
    <property type="protein sequence ID" value="QSZ41160.1"/>
    <property type="molecule type" value="Genomic_DNA"/>
</dbReference>
<evidence type="ECO:0000313" key="3">
    <source>
        <dbReference type="EMBL" id="QSZ41160.1"/>
    </source>
</evidence>
<dbReference type="KEGG" id="saqt:GJV85_03210"/>
<gene>
    <name evidence="3" type="ORF">GJV85_03210</name>
</gene>